<keyword evidence="1" id="KW-0812">Transmembrane</keyword>
<evidence type="ECO:0000313" key="2">
    <source>
        <dbReference type="EMBL" id="SJZ79171.1"/>
    </source>
</evidence>
<sequence>MNNLLKYLGAIILLIGVLVIAIPAFLKVTTNVTLSVGLFLVILGFIGHIVFNRHVGED</sequence>
<dbReference type="Proteomes" id="UP000190121">
    <property type="component" value="Unassembled WGS sequence"/>
</dbReference>
<dbReference type="RefSeq" id="WP_184227924.1">
    <property type="nucleotide sequence ID" value="NZ_FUXE01000011.1"/>
</dbReference>
<keyword evidence="3" id="KW-1185">Reference proteome</keyword>
<protein>
    <submittedName>
        <fullName evidence="2">Uncharacterized protein</fullName>
    </submittedName>
</protein>
<dbReference type="EMBL" id="FUXE01000011">
    <property type="protein sequence ID" value="SJZ79171.1"/>
    <property type="molecule type" value="Genomic_DNA"/>
</dbReference>
<reference evidence="3" key="1">
    <citation type="submission" date="2017-02" db="EMBL/GenBank/DDBJ databases">
        <authorList>
            <person name="Varghese N."/>
            <person name="Submissions S."/>
        </authorList>
    </citation>
    <scope>NUCLEOTIDE SEQUENCE [LARGE SCALE GENOMIC DNA]</scope>
    <source>
        <strain evidence="3">ATCC 51356</strain>
    </source>
</reference>
<keyword evidence="1" id="KW-0472">Membrane</keyword>
<feature type="transmembrane region" description="Helical" evidence="1">
    <location>
        <begin position="32"/>
        <end position="51"/>
    </location>
</feature>
<gene>
    <name evidence="2" type="ORF">SAMN02745171_01131</name>
</gene>
<proteinExistence type="predicted"/>
<evidence type="ECO:0000313" key="3">
    <source>
        <dbReference type="Proteomes" id="UP000190121"/>
    </source>
</evidence>
<evidence type="ECO:0000256" key="1">
    <source>
        <dbReference type="SAM" id="Phobius"/>
    </source>
</evidence>
<keyword evidence="1" id="KW-1133">Transmembrane helix</keyword>
<accession>A0A1T4NIL8</accession>
<feature type="transmembrane region" description="Helical" evidence="1">
    <location>
        <begin position="7"/>
        <end position="26"/>
    </location>
</feature>
<dbReference type="AlphaFoldDB" id="A0A1T4NIL8"/>
<organism evidence="2 3">
    <name type="scientific">Porphyromonas circumdentaria</name>
    <dbReference type="NCBI Taxonomy" id="29524"/>
    <lineage>
        <taxon>Bacteria</taxon>
        <taxon>Pseudomonadati</taxon>
        <taxon>Bacteroidota</taxon>
        <taxon>Bacteroidia</taxon>
        <taxon>Bacteroidales</taxon>
        <taxon>Porphyromonadaceae</taxon>
        <taxon>Porphyromonas</taxon>
    </lineage>
</organism>
<name>A0A1T4NIL8_9PORP</name>
<dbReference type="STRING" id="29524.SAMN02745171_01131"/>